<dbReference type="PIRSF" id="PIRSF013674">
    <property type="entry name" value="PXMP4"/>
    <property type="match status" value="1"/>
</dbReference>
<dbReference type="GO" id="GO:0005778">
    <property type="term" value="C:peroxisomal membrane"/>
    <property type="evidence" value="ECO:0007669"/>
    <property type="project" value="TreeGrafter"/>
</dbReference>
<dbReference type="RefSeq" id="XP_019636395.1">
    <property type="nucleotide sequence ID" value="XM_019780836.1"/>
</dbReference>
<dbReference type="GeneID" id="109478994"/>
<accession>A0A6P4Z4G3</accession>
<organism evidence="1 2">
    <name type="scientific">Branchiostoma belcheri</name>
    <name type="common">Amphioxus</name>
    <dbReference type="NCBI Taxonomy" id="7741"/>
    <lineage>
        <taxon>Eukaryota</taxon>
        <taxon>Metazoa</taxon>
        <taxon>Chordata</taxon>
        <taxon>Cephalochordata</taxon>
        <taxon>Leptocardii</taxon>
        <taxon>Amphioxiformes</taxon>
        <taxon>Branchiostomatidae</taxon>
        <taxon>Branchiostoma</taxon>
    </lineage>
</organism>
<name>A0A6P4Z4G3_BRABE</name>
<proteinExistence type="predicted"/>
<dbReference type="Proteomes" id="UP000515135">
    <property type="component" value="Unplaced"/>
</dbReference>
<dbReference type="AlphaFoldDB" id="A0A6P4Z4G3"/>
<evidence type="ECO:0000313" key="1">
    <source>
        <dbReference type="Proteomes" id="UP000515135"/>
    </source>
</evidence>
<evidence type="ECO:0000313" key="2">
    <source>
        <dbReference type="RefSeq" id="XP_019636395.1"/>
    </source>
</evidence>
<dbReference type="InterPro" id="IPR019531">
    <property type="entry name" value="Pmp4"/>
</dbReference>
<dbReference type="PANTHER" id="PTHR15460:SF3">
    <property type="entry name" value="PEROXISOMAL MEMBRANE PROTEIN 4"/>
    <property type="match status" value="1"/>
</dbReference>
<dbReference type="PANTHER" id="PTHR15460">
    <property type="entry name" value="PEROXISOMAL MEMBRANE PROTEIN 4"/>
    <property type="match status" value="1"/>
</dbReference>
<dbReference type="Pfam" id="PF02466">
    <property type="entry name" value="Tim17"/>
    <property type="match status" value="1"/>
</dbReference>
<dbReference type="KEGG" id="bbel:109478994"/>
<sequence>MAAPGYQLILPAVQVVNTLLASGRWTELLSIIKGFRNGIVYGVKIRAPHALVMTFLFKEGSLLEKLKVIAEATHLHARNLSMFVVLYKTLTTLLRKAEQKPQQYHSFIAAFIGGYYVFGKNNRINEQINLYLLSRILLGLSRLAVQRGIVPTPKYDTFPWFGAMVWGVVLWLFEYHKDVLQPSLQNSMTYLYHDSNVWHSIMDFIVYNRI</sequence>
<dbReference type="OrthoDB" id="39659at2759"/>
<protein>
    <submittedName>
        <fullName evidence="2">Peroxisomal membrane protein 4-like isoform X1</fullName>
    </submittedName>
</protein>
<keyword evidence="1" id="KW-1185">Reference proteome</keyword>
<gene>
    <name evidence="2" type="primary">LOC109478994</name>
</gene>
<reference evidence="2" key="1">
    <citation type="submission" date="2025-08" db="UniProtKB">
        <authorList>
            <consortium name="RefSeq"/>
        </authorList>
    </citation>
    <scope>IDENTIFICATION</scope>
    <source>
        <tissue evidence="2">Gonad</tissue>
    </source>
</reference>